<accession>A0A146K435</accession>
<name>A0A146K435_9EUKA</name>
<gene>
    <name evidence="1" type="ORF">TPC1_17284</name>
</gene>
<proteinExistence type="predicted"/>
<evidence type="ECO:0000313" key="1">
    <source>
        <dbReference type="EMBL" id="JAP91178.1"/>
    </source>
</evidence>
<reference evidence="1" key="1">
    <citation type="submission" date="2015-07" db="EMBL/GenBank/DDBJ databases">
        <title>Adaptation to a free-living lifestyle via gene acquisitions in the diplomonad Trepomonas sp. PC1.</title>
        <authorList>
            <person name="Xu F."/>
            <person name="Jerlstrom-Hultqvist J."/>
            <person name="Kolisko M."/>
            <person name="Simpson A.G.B."/>
            <person name="Roger A.J."/>
            <person name="Svard S.G."/>
            <person name="Andersson J.O."/>
        </authorList>
    </citation>
    <scope>NUCLEOTIDE SEQUENCE</scope>
    <source>
        <strain evidence="1">PC1</strain>
    </source>
</reference>
<dbReference type="AlphaFoldDB" id="A0A146K435"/>
<dbReference type="EMBL" id="GDID01005428">
    <property type="protein sequence ID" value="JAP91178.1"/>
    <property type="molecule type" value="Transcribed_RNA"/>
</dbReference>
<feature type="non-terminal residue" evidence="1">
    <location>
        <position position="1"/>
    </location>
</feature>
<organism evidence="1">
    <name type="scientific">Trepomonas sp. PC1</name>
    <dbReference type="NCBI Taxonomy" id="1076344"/>
    <lineage>
        <taxon>Eukaryota</taxon>
        <taxon>Metamonada</taxon>
        <taxon>Diplomonadida</taxon>
        <taxon>Hexamitidae</taxon>
        <taxon>Hexamitinae</taxon>
        <taxon>Trepomonas</taxon>
    </lineage>
</organism>
<protein>
    <submittedName>
        <fullName evidence="1">Uncharacterized protein</fullName>
    </submittedName>
</protein>
<sequence length="244" mass="28320">MMMMMMLQFELQNCYSSKSAVYFFNQNHRIRVQFQSTNNSECDQFSKEIKATIKIDSEVSEIVTYDLDFSYDKTIDVWFECQSCRPFTNTQSVRVTLESKGFFTYVTAGIIYLEEQSNQDCFYGYRNESQFRSVVQFYSDRTCFKAALTGRCASTVYNAGFAFQLLSATLQLESLQKLQFLRGTDLQHKDGYFVSCFANDASILQDEFIGGSLILNFVENSFTKSVEAFTDQFELPVNKRDIWK</sequence>